<dbReference type="AlphaFoldDB" id="A0A327WN16"/>
<organism evidence="1 2">
    <name type="scientific">Larkinella arboricola</name>
    <dbReference type="NCBI Taxonomy" id="643671"/>
    <lineage>
        <taxon>Bacteria</taxon>
        <taxon>Pseudomonadati</taxon>
        <taxon>Bacteroidota</taxon>
        <taxon>Cytophagia</taxon>
        <taxon>Cytophagales</taxon>
        <taxon>Spirosomataceae</taxon>
        <taxon>Larkinella</taxon>
    </lineage>
</organism>
<evidence type="ECO:0000313" key="2">
    <source>
        <dbReference type="Proteomes" id="UP000248790"/>
    </source>
</evidence>
<proteinExistence type="predicted"/>
<dbReference type="Proteomes" id="UP000248790">
    <property type="component" value="Unassembled WGS sequence"/>
</dbReference>
<protein>
    <submittedName>
        <fullName evidence="1">Uncharacterized protein</fullName>
    </submittedName>
</protein>
<keyword evidence="2" id="KW-1185">Reference proteome</keyword>
<gene>
    <name evidence="1" type="ORF">LX87_05031</name>
</gene>
<sequence>MDITIQKEILKSLINKAISTYLDHNYPAQEIPIAEDYFWHIEKDSLYQMNDGINPKDLNLGSLHDAVMELKQLANADNDYIPNHIDIRRISFVLRYLSTV</sequence>
<reference evidence="1 2" key="1">
    <citation type="submission" date="2018-06" db="EMBL/GenBank/DDBJ databases">
        <title>Genomic Encyclopedia of Archaeal and Bacterial Type Strains, Phase II (KMG-II): from individual species to whole genera.</title>
        <authorList>
            <person name="Goeker M."/>
        </authorList>
    </citation>
    <scope>NUCLEOTIDE SEQUENCE [LARGE SCALE GENOMIC DNA]</scope>
    <source>
        <strain evidence="1 2">DSM 21851</strain>
    </source>
</reference>
<name>A0A327WN16_LARAB</name>
<comment type="caution">
    <text evidence="1">The sequence shown here is derived from an EMBL/GenBank/DDBJ whole genome shotgun (WGS) entry which is preliminary data.</text>
</comment>
<evidence type="ECO:0000313" key="1">
    <source>
        <dbReference type="EMBL" id="RAJ92700.1"/>
    </source>
</evidence>
<dbReference type="OrthoDB" id="6630352at2"/>
<dbReference type="RefSeq" id="WP_111631028.1">
    <property type="nucleotide sequence ID" value="NZ_QLMC01000007.1"/>
</dbReference>
<accession>A0A327WN16</accession>
<dbReference type="EMBL" id="QLMC01000007">
    <property type="protein sequence ID" value="RAJ92700.1"/>
    <property type="molecule type" value="Genomic_DNA"/>
</dbReference>